<name>H1VGK9_COLHI</name>
<accession>H1VGK9</accession>
<sequence length="114" mass="13158">MAWWGLREREKERERERSKCLLNRGRRQHRRRGILLGLLTGLIGAIALATSSESRALRGFFCLLRFCLCWRHMDGNLLTCFCDIQLNDRVRDARATARKKLASTCNTRSVVGHG</sequence>
<dbReference type="EMBL" id="CACQ02003454">
    <property type="protein sequence ID" value="CCF39362.1"/>
    <property type="molecule type" value="Genomic_DNA"/>
</dbReference>
<dbReference type="HOGENOM" id="CLU_2120923_0_0_1"/>
<protein>
    <submittedName>
        <fullName evidence="1">Uncharacterized protein</fullName>
    </submittedName>
</protein>
<reference evidence="2" key="1">
    <citation type="journal article" date="2012" name="Nat. Genet.">
        <title>Lifestyle transitions in plant pathogenic Colletotrichum fungi deciphered by genome and transcriptome analyses.</title>
        <authorList>
            <person name="O'Connell R.J."/>
            <person name="Thon M.R."/>
            <person name="Hacquard S."/>
            <person name="Amyotte S.G."/>
            <person name="Kleemann J."/>
            <person name="Torres M.F."/>
            <person name="Damm U."/>
            <person name="Buiate E.A."/>
            <person name="Epstein L."/>
            <person name="Alkan N."/>
            <person name="Altmueller J."/>
            <person name="Alvarado-Balderrama L."/>
            <person name="Bauser C.A."/>
            <person name="Becker C."/>
            <person name="Birren B.W."/>
            <person name="Chen Z."/>
            <person name="Choi J."/>
            <person name="Crouch J.A."/>
            <person name="Duvick J.P."/>
            <person name="Farman M.A."/>
            <person name="Gan P."/>
            <person name="Heiman D."/>
            <person name="Henrissat B."/>
            <person name="Howard R.J."/>
            <person name="Kabbage M."/>
            <person name="Koch C."/>
            <person name="Kracher B."/>
            <person name="Kubo Y."/>
            <person name="Law A.D."/>
            <person name="Lebrun M.-H."/>
            <person name="Lee Y.-H."/>
            <person name="Miyara I."/>
            <person name="Moore N."/>
            <person name="Neumann U."/>
            <person name="Nordstroem K."/>
            <person name="Panaccione D.G."/>
            <person name="Panstruga R."/>
            <person name="Place M."/>
            <person name="Proctor R.H."/>
            <person name="Prusky D."/>
            <person name="Rech G."/>
            <person name="Reinhardt R."/>
            <person name="Rollins J.A."/>
            <person name="Rounsley S."/>
            <person name="Schardl C.L."/>
            <person name="Schwartz D.C."/>
            <person name="Shenoy N."/>
            <person name="Shirasu K."/>
            <person name="Sikhakolli U.R."/>
            <person name="Stueber K."/>
            <person name="Sukno S.A."/>
            <person name="Sweigard J.A."/>
            <person name="Takano Y."/>
            <person name="Takahara H."/>
            <person name="Trail F."/>
            <person name="van der Does H.C."/>
            <person name="Voll L.M."/>
            <person name="Will I."/>
            <person name="Young S."/>
            <person name="Zeng Q."/>
            <person name="Zhang J."/>
            <person name="Zhou S."/>
            <person name="Dickman M.B."/>
            <person name="Schulze-Lefert P."/>
            <person name="Ver Loren van Themaat E."/>
            <person name="Ma L.-J."/>
            <person name="Vaillancourt L.J."/>
        </authorList>
    </citation>
    <scope>NUCLEOTIDE SEQUENCE [LARGE SCALE GENOMIC DNA]</scope>
    <source>
        <strain evidence="2">IMI 349063</strain>
    </source>
</reference>
<proteinExistence type="predicted"/>
<evidence type="ECO:0000313" key="1">
    <source>
        <dbReference type="EMBL" id="CCF39362.1"/>
    </source>
</evidence>
<dbReference type="AlphaFoldDB" id="H1VGK9"/>
<organism evidence="1 2">
    <name type="scientific">Colletotrichum higginsianum (strain IMI 349063)</name>
    <name type="common">Crucifer anthracnose fungus</name>
    <dbReference type="NCBI Taxonomy" id="759273"/>
    <lineage>
        <taxon>Eukaryota</taxon>
        <taxon>Fungi</taxon>
        <taxon>Dikarya</taxon>
        <taxon>Ascomycota</taxon>
        <taxon>Pezizomycotina</taxon>
        <taxon>Sordariomycetes</taxon>
        <taxon>Hypocreomycetidae</taxon>
        <taxon>Glomerellales</taxon>
        <taxon>Glomerellaceae</taxon>
        <taxon>Colletotrichum</taxon>
        <taxon>Colletotrichum destructivum species complex</taxon>
    </lineage>
</organism>
<dbReference type="Proteomes" id="UP000007174">
    <property type="component" value="Unassembled WGS sequence"/>
</dbReference>
<evidence type="ECO:0000313" key="2">
    <source>
        <dbReference type="Proteomes" id="UP000007174"/>
    </source>
</evidence>
<gene>
    <name evidence="1" type="ORF">CH063_10220</name>
</gene>